<sequence length="250" mass="26433">MMDNYAVSYEERATRLGEGYGLLGSSGMFCGSGFANGVEELWVGLGLGKEVEVPDKTEAGERCPLAWAASLVDGIWRVGWAPIDLYLCQGGFQLVRRDGLPSSPAGEDMGGTGPGERSRDAVLNGDWASVEACLYAAACEWWMESRRDGRALKQLNAIMVCLSGVARGVEGMRWVESLLEKQSGVAVRSCGWAAVSVGLTRGFVELNDPLAGVASVWASTALHESKVECSGSAGAKACFAAEELPAGLKE</sequence>
<reference evidence="1" key="1">
    <citation type="submission" date="2013-10" db="EMBL/GenBank/DDBJ databases">
        <title>Genomic analysis of the causative agents of coccidiosis in chickens.</title>
        <authorList>
            <person name="Reid A.J."/>
            <person name="Blake D."/>
            <person name="Billington K."/>
            <person name="Browne H."/>
            <person name="Dunn M."/>
            <person name="Hung S."/>
            <person name="Kawahara F."/>
            <person name="Miranda-Saavedra D."/>
            <person name="Mourier T."/>
            <person name="Nagra H."/>
            <person name="Otto T.D."/>
            <person name="Rawlings N."/>
            <person name="Sanchez A."/>
            <person name="Sanders M."/>
            <person name="Subramaniam C."/>
            <person name="Tay Y."/>
            <person name="Dear P."/>
            <person name="Doerig C."/>
            <person name="Gruber A."/>
            <person name="Parkinson J."/>
            <person name="Shirley M."/>
            <person name="Wan K.L."/>
            <person name="Berriman M."/>
            <person name="Tomley F."/>
            <person name="Pain A."/>
        </authorList>
    </citation>
    <scope>NUCLEOTIDE SEQUENCE [LARGE SCALE GENOMIC DNA]</scope>
    <source>
        <strain evidence="1">Houghton</strain>
    </source>
</reference>
<name>U6GXY4_9EIME</name>
<protein>
    <submittedName>
        <fullName evidence="1">Uncharacterized protein</fullName>
    </submittedName>
</protein>
<evidence type="ECO:0000313" key="1">
    <source>
        <dbReference type="EMBL" id="CDI85151.1"/>
    </source>
</evidence>
<dbReference type="VEuPathDB" id="ToxoDB:EPH_0052680"/>
<dbReference type="Proteomes" id="UP000018201">
    <property type="component" value="Unassembled WGS sequence"/>
</dbReference>
<reference evidence="1" key="2">
    <citation type="submission" date="2013-10" db="EMBL/GenBank/DDBJ databases">
        <authorList>
            <person name="Aslett M."/>
        </authorList>
    </citation>
    <scope>NUCLEOTIDE SEQUENCE [LARGE SCALE GENOMIC DNA]</scope>
    <source>
        <strain evidence="1">Houghton</strain>
    </source>
</reference>
<proteinExistence type="predicted"/>
<keyword evidence="2" id="KW-1185">Reference proteome</keyword>
<evidence type="ECO:0000313" key="2">
    <source>
        <dbReference type="Proteomes" id="UP000018201"/>
    </source>
</evidence>
<dbReference type="AlphaFoldDB" id="U6GXY4"/>
<accession>U6GXY4</accession>
<dbReference type="EMBL" id="HG693452">
    <property type="protein sequence ID" value="CDI85151.1"/>
    <property type="molecule type" value="Genomic_DNA"/>
</dbReference>
<gene>
    <name evidence="1" type="ORF">EPH_0052680</name>
</gene>
<organism evidence="1 2">
    <name type="scientific">Eimeria praecox</name>
    <dbReference type="NCBI Taxonomy" id="51316"/>
    <lineage>
        <taxon>Eukaryota</taxon>
        <taxon>Sar</taxon>
        <taxon>Alveolata</taxon>
        <taxon>Apicomplexa</taxon>
        <taxon>Conoidasida</taxon>
        <taxon>Coccidia</taxon>
        <taxon>Eucoccidiorida</taxon>
        <taxon>Eimeriorina</taxon>
        <taxon>Eimeriidae</taxon>
        <taxon>Eimeria</taxon>
    </lineage>
</organism>